<dbReference type="EMBL" id="MJEQ01000150">
    <property type="protein sequence ID" value="OIT39015.1"/>
    <property type="molecule type" value="Genomic_DNA"/>
</dbReference>
<feature type="domain" description="PARP catalytic" evidence="6">
    <location>
        <begin position="18"/>
        <end position="227"/>
    </location>
</feature>
<feature type="domain" description="RST" evidence="7">
    <location>
        <begin position="223"/>
        <end position="294"/>
    </location>
</feature>
<dbReference type="Proteomes" id="UP000187609">
    <property type="component" value="Unassembled WGS sequence"/>
</dbReference>
<evidence type="ECO:0000313" key="9">
    <source>
        <dbReference type="Proteomes" id="UP000187609"/>
    </source>
</evidence>
<evidence type="ECO:0000256" key="3">
    <source>
        <dbReference type="ARBA" id="ARBA00023016"/>
    </source>
</evidence>
<dbReference type="PANTHER" id="PTHR32263">
    <property type="entry name" value="INACTIVE POLY [ADP-RIBOSE] POLYMERASE SRO4-RELATED"/>
    <property type="match status" value="1"/>
</dbReference>
<dbReference type="InterPro" id="IPR044964">
    <property type="entry name" value="RCD1/SRO1-5"/>
</dbReference>
<dbReference type="PANTHER" id="PTHR32263:SF12">
    <property type="entry name" value="INACTIVE POLY [ADP-RIBOSE] POLYMERASE SRO4-RELATED"/>
    <property type="match status" value="1"/>
</dbReference>
<gene>
    <name evidence="8" type="primary">SRO5_1</name>
    <name evidence="8" type="ORF">A4A49_51862</name>
</gene>
<protein>
    <submittedName>
        <fullName evidence="8">Inactive poly [adp-ribose] polymerase sro5</fullName>
    </submittedName>
</protein>
<dbReference type="GO" id="GO:0005634">
    <property type="term" value="C:nucleus"/>
    <property type="evidence" value="ECO:0007669"/>
    <property type="project" value="UniProtKB-SubCell"/>
</dbReference>
<accession>A0A314LBL0</accession>
<evidence type="ECO:0000256" key="1">
    <source>
        <dbReference type="ARBA" id="ARBA00004123"/>
    </source>
</evidence>
<evidence type="ECO:0000259" key="6">
    <source>
        <dbReference type="PROSITE" id="PS51059"/>
    </source>
</evidence>
<dbReference type="PROSITE" id="PS51879">
    <property type="entry name" value="RST"/>
    <property type="match status" value="1"/>
</dbReference>
<dbReference type="SUPFAM" id="SSF56399">
    <property type="entry name" value="ADP-ribosylation"/>
    <property type="match status" value="1"/>
</dbReference>
<dbReference type="AlphaFoldDB" id="A0A314LBL0"/>
<keyword evidence="3" id="KW-0346">Stress response</keyword>
<dbReference type="STRING" id="49451.A0A314LBL0"/>
<organism evidence="8 9">
    <name type="scientific">Nicotiana attenuata</name>
    <name type="common">Coyote tobacco</name>
    <dbReference type="NCBI Taxonomy" id="49451"/>
    <lineage>
        <taxon>Eukaryota</taxon>
        <taxon>Viridiplantae</taxon>
        <taxon>Streptophyta</taxon>
        <taxon>Embryophyta</taxon>
        <taxon>Tracheophyta</taxon>
        <taxon>Spermatophyta</taxon>
        <taxon>Magnoliopsida</taxon>
        <taxon>eudicotyledons</taxon>
        <taxon>Gunneridae</taxon>
        <taxon>Pentapetalae</taxon>
        <taxon>asterids</taxon>
        <taxon>lamiids</taxon>
        <taxon>Solanales</taxon>
        <taxon>Solanaceae</taxon>
        <taxon>Nicotianoideae</taxon>
        <taxon>Nicotianeae</taxon>
        <taxon>Nicotiana</taxon>
    </lineage>
</organism>
<comment type="subcellular location">
    <subcellularLocation>
        <location evidence="1">Nucleus</location>
    </subcellularLocation>
</comment>
<dbReference type="SMR" id="A0A314LBL0"/>
<keyword evidence="2" id="KW-0217">Developmental protein</keyword>
<dbReference type="Gene3D" id="3.90.228.10">
    <property type="match status" value="1"/>
</dbReference>
<evidence type="ECO:0000256" key="2">
    <source>
        <dbReference type="ARBA" id="ARBA00022473"/>
    </source>
</evidence>
<evidence type="ECO:0000256" key="5">
    <source>
        <dbReference type="SAM" id="MobiDB-lite"/>
    </source>
</evidence>
<evidence type="ECO:0000256" key="4">
    <source>
        <dbReference type="ARBA" id="ARBA00023242"/>
    </source>
</evidence>
<dbReference type="GO" id="GO:0003950">
    <property type="term" value="F:NAD+ poly-ADP-ribosyltransferase activity"/>
    <property type="evidence" value="ECO:0007669"/>
    <property type="project" value="InterPro"/>
</dbReference>
<evidence type="ECO:0000259" key="7">
    <source>
        <dbReference type="PROSITE" id="PS51879"/>
    </source>
</evidence>
<feature type="region of interest" description="Disordered" evidence="5">
    <location>
        <begin position="39"/>
        <end position="59"/>
    </location>
</feature>
<dbReference type="Pfam" id="PF12174">
    <property type="entry name" value="RST"/>
    <property type="match status" value="1"/>
</dbReference>
<sequence length="300" mass="33926">MNNILRHQPQLLSLFPVEAIQEAYPNSYKIYAPSNMGKAKTEHNSEHHLMESTNSDSDHKYDIQQSAVSDSESGIFGSNYQENTQSDDLIRIDEGASKDDIDNIFSHGFGNSMKNGAYGHCICLSPYDYPLDCLQTAIPNKDGLRHLLLSRVILGRSEVVHPGLGQSHPTSEQFDTRVDNLHSPRKYIVWSSNMNAYIFPDFMISFRIISKIKESRMFSVPLKSPSSAWISFHALISALSKTLSPNNVKLIKKYHSDYKERKITRSELIQQARKLAGDELLALIIKSCKNKVCHHIKSCV</sequence>
<dbReference type="InterPro" id="IPR012317">
    <property type="entry name" value="Poly(ADP-ribose)pol_cat_dom"/>
</dbReference>
<dbReference type="PROSITE" id="PS51059">
    <property type="entry name" value="PARP_CATALYTIC"/>
    <property type="match status" value="1"/>
</dbReference>
<reference evidence="8" key="1">
    <citation type="submission" date="2016-11" db="EMBL/GenBank/DDBJ databases">
        <title>The genome of Nicotiana attenuata.</title>
        <authorList>
            <person name="Xu S."/>
            <person name="Brockmoeller T."/>
            <person name="Gaquerel E."/>
            <person name="Navarro A."/>
            <person name="Kuhl H."/>
            <person name="Gase K."/>
            <person name="Ling Z."/>
            <person name="Zhou W."/>
            <person name="Kreitzer C."/>
            <person name="Stanke M."/>
            <person name="Tang H."/>
            <person name="Lyons E."/>
            <person name="Pandey P."/>
            <person name="Pandey S.P."/>
            <person name="Timmermann B."/>
            <person name="Baldwin I.T."/>
        </authorList>
    </citation>
    <scope>NUCLEOTIDE SEQUENCE [LARGE SCALE GENOMIC DNA]</scope>
    <source>
        <strain evidence="8">UT</strain>
    </source>
</reference>
<evidence type="ECO:0000313" key="8">
    <source>
        <dbReference type="EMBL" id="OIT39015.1"/>
    </source>
</evidence>
<name>A0A314LBL0_NICAT</name>
<keyword evidence="9" id="KW-1185">Reference proteome</keyword>
<proteinExistence type="predicted"/>
<keyword evidence="4" id="KW-0539">Nucleus</keyword>
<dbReference type="Gramene" id="OIT39015">
    <property type="protein sequence ID" value="OIT39015"/>
    <property type="gene ID" value="A4A49_51862"/>
</dbReference>
<comment type="caution">
    <text evidence="8">The sequence shown here is derived from an EMBL/GenBank/DDBJ whole genome shotgun (WGS) entry which is preliminary data.</text>
</comment>
<dbReference type="InterPro" id="IPR022003">
    <property type="entry name" value="RST"/>
</dbReference>